<feature type="transmembrane region" description="Helical" evidence="1">
    <location>
        <begin position="115"/>
        <end position="132"/>
    </location>
</feature>
<dbReference type="InterPro" id="IPR052155">
    <property type="entry name" value="Biofilm_reg_signaling"/>
</dbReference>
<gene>
    <name evidence="4" type="ORF">POM99_09295</name>
</gene>
<dbReference type="InterPro" id="IPR001633">
    <property type="entry name" value="EAL_dom"/>
</dbReference>
<dbReference type="CDD" id="cd01949">
    <property type="entry name" value="GGDEF"/>
    <property type="match status" value="1"/>
</dbReference>
<feature type="transmembrane region" description="Helical" evidence="1">
    <location>
        <begin position="144"/>
        <end position="162"/>
    </location>
</feature>
<reference evidence="4 5" key="1">
    <citation type="submission" date="2023-03" db="EMBL/GenBank/DDBJ databases">
        <title>Novosphingobium cyanobacteriorum sp. nov., isolated from a eutrophic reservoir during the Microcystis bloom period.</title>
        <authorList>
            <person name="Kang M."/>
            <person name="Le V."/>
            <person name="Ko S.-R."/>
            <person name="Lee S.-A."/>
            <person name="Ahn C.-Y."/>
        </authorList>
    </citation>
    <scope>NUCLEOTIDE SEQUENCE [LARGE SCALE GENOMIC DNA]</scope>
    <source>
        <strain evidence="4 5">HBC54</strain>
    </source>
</reference>
<dbReference type="PANTHER" id="PTHR44757">
    <property type="entry name" value="DIGUANYLATE CYCLASE DGCP"/>
    <property type="match status" value="1"/>
</dbReference>
<evidence type="ECO:0000313" key="4">
    <source>
        <dbReference type="EMBL" id="MDF8333394.1"/>
    </source>
</evidence>
<dbReference type="InterPro" id="IPR043128">
    <property type="entry name" value="Rev_trsase/Diguanyl_cyclase"/>
</dbReference>
<keyword evidence="5" id="KW-1185">Reference proteome</keyword>
<accession>A0ABT6CIQ1</accession>
<evidence type="ECO:0000313" key="5">
    <source>
        <dbReference type="Proteomes" id="UP001222770"/>
    </source>
</evidence>
<sequence length="693" mass="75978">MTLLDRYRGALSAARRIASLHGLARRRHALTNDPNLLIGQYANLKRQVPLLYLLLIIIALASLYLMFDAVPMGVAIVSMLFVVVGTVRMVSWVWFLPPPEEISIADVRALLLRTTWAVVPICVSYLGYAFLLDHYGDASQRAGVAICLVLTAVGCIFCLMHLPQAARLVNLTTMAPYALYQLVTGNQTFLLVALIASIVTTLMIRVSLNAHEHFTELITSRAELALRRSDAERLAAENADLAMTDALTRLPNRRAFLACMEDWVRRSDRTGGQFVVGVLDLDRFKPVNDIYGHATGDQLLVQVGERLQSLGRDRLLIARLGGDEFGLLINGDVAAAKAVGEQVIELLHRPFDIDTHSLSLGCSIGFADFPGTGRSASTIFDRADYALYDVKADRRGDFAFFTPSLEKRLRNETELEAALLSADLPSELQVELQPIVSLGSGNACGVEALARWNSAAIGKIEPARFIETAERLNLIGSITTNLFVKSLAHLAVLPAGLDLSFNLSARDIVTPSTIDTLISELHLHQIAPQRLTFEITETALMRDFDSAITQIKRLRDLGASIALDDFGTGFSSLSYLSRLPIDKIKIDRSFVNNLDDPGVRKIVAAILGMCQTLELGCVAEGVETPEQFLMLRAMGYSLAQGYLFARPMQVEELQGWLHGPGGQYGVADSDTGLESDFSSAKMQRHHLPNAKFG</sequence>
<dbReference type="InterPro" id="IPR029787">
    <property type="entry name" value="Nucleotide_cyclase"/>
</dbReference>
<keyword evidence="1" id="KW-1133">Transmembrane helix</keyword>
<dbReference type="RefSeq" id="WP_277277041.1">
    <property type="nucleotide sequence ID" value="NZ_JAROCY010000007.1"/>
</dbReference>
<dbReference type="SUPFAM" id="SSF141868">
    <property type="entry name" value="EAL domain-like"/>
    <property type="match status" value="1"/>
</dbReference>
<dbReference type="EMBL" id="JAROCY010000007">
    <property type="protein sequence ID" value="MDF8333394.1"/>
    <property type="molecule type" value="Genomic_DNA"/>
</dbReference>
<dbReference type="Pfam" id="PF00990">
    <property type="entry name" value="GGDEF"/>
    <property type="match status" value="1"/>
</dbReference>
<dbReference type="SUPFAM" id="SSF55073">
    <property type="entry name" value="Nucleotide cyclase"/>
    <property type="match status" value="1"/>
</dbReference>
<evidence type="ECO:0000259" key="2">
    <source>
        <dbReference type="PROSITE" id="PS50883"/>
    </source>
</evidence>
<dbReference type="InterPro" id="IPR000160">
    <property type="entry name" value="GGDEF_dom"/>
</dbReference>
<feature type="domain" description="GGDEF" evidence="3">
    <location>
        <begin position="272"/>
        <end position="403"/>
    </location>
</feature>
<dbReference type="PROSITE" id="PS50887">
    <property type="entry name" value="GGDEF"/>
    <property type="match status" value="1"/>
</dbReference>
<dbReference type="NCBIfam" id="TIGR00254">
    <property type="entry name" value="GGDEF"/>
    <property type="match status" value="1"/>
</dbReference>
<name>A0ABT6CIQ1_9SPHN</name>
<dbReference type="InterPro" id="IPR035919">
    <property type="entry name" value="EAL_sf"/>
</dbReference>
<dbReference type="SMART" id="SM00267">
    <property type="entry name" value="GGDEF"/>
    <property type="match status" value="1"/>
</dbReference>
<feature type="domain" description="EAL" evidence="2">
    <location>
        <begin position="408"/>
        <end position="661"/>
    </location>
</feature>
<dbReference type="Pfam" id="PF00563">
    <property type="entry name" value="EAL"/>
    <property type="match status" value="1"/>
</dbReference>
<proteinExistence type="predicted"/>
<dbReference type="Gene3D" id="3.30.70.270">
    <property type="match status" value="1"/>
</dbReference>
<protein>
    <submittedName>
        <fullName evidence="4">EAL domain-containing protein</fullName>
    </submittedName>
</protein>
<organism evidence="4 5">
    <name type="scientific">Novosphingobium cyanobacteriorum</name>
    <dbReference type="NCBI Taxonomy" id="3024215"/>
    <lineage>
        <taxon>Bacteria</taxon>
        <taxon>Pseudomonadati</taxon>
        <taxon>Pseudomonadota</taxon>
        <taxon>Alphaproteobacteria</taxon>
        <taxon>Sphingomonadales</taxon>
        <taxon>Sphingomonadaceae</taxon>
        <taxon>Novosphingobium</taxon>
    </lineage>
</organism>
<evidence type="ECO:0000259" key="3">
    <source>
        <dbReference type="PROSITE" id="PS50887"/>
    </source>
</evidence>
<comment type="caution">
    <text evidence="4">The sequence shown here is derived from an EMBL/GenBank/DDBJ whole genome shotgun (WGS) entry which is preliminary data.</text>
</comment>
<evidence type="ECO:0000256" key="1">
    <source>
        <dbReference type="SAM" id="Phobius"/>
    </source>
</evidence>
<dbReference type="PROSITE" id="PS50883">
    <property type="entry name" value="EAL"/>
    <property type="match status" value="1"/>
</dbReference>
<keyword evidence="1" id="KW-0472">Membrane</keyword>
<feature type="transmembrane region" description="Helical" evidence="1">
    <location>
        <begin position="50"/>
        <end position="67"/>
    </location>
</feature>
<dbReference type="Gene3D" id="3.20.20.450">
    <property type="entry name" value="EAL domain"/>
    <property type="match status" value="1"/>
</dbReference>
<dbReference type="SMART" id="SM00052">
    <property type="entry name" value="EAL"/>
    <property type="match status" value="1"/>
</dbReference>
<dbReference type="CDD" id="cd01948">
    <property type="entry name" value="EAL"/>
    <property type="match status" value="1"/>
</dbReference>
<feature type="transmembrane region" description="Helical" evidence="1">
    <location>
        <begin position="74"/>
        <end position="95"/>
    </location>
</feature>
<dbReference type="PANTHER" id="PTHR44757:SF2">
    <property type="entry name" value="BIOFILM ARCHITECTURE MAINTENANCE PROTEIN MBAA"/>
    <property type="match status" value="1"/>
</dbReference>
<feature type="transmembrane region" description="Helical" evidence="1">
    <location>
        <begin position="182"/>
        <end position="204"/>
    </location>
</feature>
<keyword evidence="1" id="KW-0812">Transmembrane</keyword>
<dbReference type="Proteomes" id="UP001222770">
    <property type="component" value="Unassembled WGS sequence"/>
</dbReference>